<organism evidence="1">
    <name type="scientific">marine metagenome</name>
    <dbReference type="NCBI Taxonomy" id="408172"/>
    <lineage>
        <taxon>unclassified sequences</taxon>
        <taxon>metagenomes</taxon>
        <taxon>ecological metagenomes</taxon>
    </lineage>
</organism>
<gene>
    <name evidence="1" type="ORF">METZ01_LOCUS234397</name>
</gene>
<dbReference type="Gene3D" id="3.40.50.10490">
    <property type="entry name" value="Glucose-6-phosphate isomerase like protein, domain 1"/>
    <property type="match status" value="1"/>
</dbReference>
<evidence type="ECO:0000313" key="1">
    <source>
        <dbReference type="EMBL" id="SVB81543.1"/>
    </source>
</evidence>
<accession>A0A382H444</accession>
<dbReference type="AlphaFoldDB" id="A0A382H444"/>
<evidence type="ECO:0008006" key="2">
    <source>
        <dbReference type="Google" id="ProtNLM"/>
    </source>
</evidence>
<dbReference type="EMBL" id="UINC01058830">
    <property type="protein sequence ID" value="SVB81543.1"/>
    <property type="molecule type" value="Genomic_DNA"/>
</dbReference>
<reference evidence="1" key="1">
    <citation type="submission" date="2018-05" db="EMBL/GenBank/DDBJ databases">
        <authorList>
            <person name="Lanie J.A."/>
            <person name="Ng W.-L."/>
            <person name="Kazmierczak K.M."/>
            <person name="Andrzejewski T.M."/>
            <person name="Davidsen T.M."/>
            <person name="Wayne K.J."/>
            <person name="Tettelin H."/>
            <person name="Glass J.I."/>
            <person name="Rusch D."/>
            <person name="Podicherti R."/>
            <person name="Tsui H.-C.T."/>
            <person name="Winkler M.E."/>
        </authorList>
    </citation>
    <scope>NUCLEOTIDE SEQUENCE</scope>
</reference>
<name>A0A382H444_9ZZZZ</name>
<proteinExistence type="predicted"/>
<protein>
    <recommendedName>
        <fullName evidence="2">SIS domain-containing protein</fullName>
    </recommendedName>
</protein>
<feature type="non-terminal residue" evidence="1">
    <location>
        <position position="1"/>
    </location>
</feature>
<sequence length="59" mass="6591">KIPAPSPKLIHKQDKTSIQPMGSLFEQSLLLTLDCIVGMLIQEKQLDADSIFMNHANLE</sequence>